<accession>A0A7Z2T521</accession>
<keyword evidence="6" id="KW-1185">Reference proteome</keyword>
<dbReference type="RefSeq" id="WP_164649447.1">
    <property type="nucleotide sequence ID" value="NZ_CP047475.1"/>
</dbReference>
<evidence type="ECO:0000256" key="2">
    <source>
        <dbReference type="ARBA" id="ARBA00007703"/>
    </source>
</evidence>
<dbReference type="InterPro" id="IPR007809">
    <property type="entry name" value="FlgN-like"/>
</dbReference>
<dbReference type="Proteomes" id="UP000464262">
    <property type="component" value="Chromosome 1"/>
</dbReference>
<dbReference type="Pfam" id="PF05130">
    <property type="entry name" value="FlgN"/>
    <property type="match status" value="1"/>
</dbReference>
<evidence type="ECO:0000256" key="3">
    <source>
        <dbReference type="ARBA" id="ARBA00022795"/>
    </source>
</evidence>
<organism evidence="5 6">
    <name type="scientific">Vibrio astriarenae</name>
    <dbReference type="NCBI Taxonomy" id="1481923"/>
    <lineage>
        <taxon>Bacteria</taxon>
        <taxon>Pseudomonadati</taxon>
        <taxon>Pseudomonadota</taxon>
        <taxon>Gammaproteobacteria</taxon>
        <taxon>Vibrionales</taxon>
        <taxon>Vibrionaceae</taxon>
        <taxon>Vibrio</taxon>
    </lineage>
</organism>
<sequence>MNSDKIAAIKAFIQAVNLDVQDYQALLKVLKAQHTMLTKRDSERLEQTAAQYQKFLAKLEDRAAKRSQLLMRIGVSSDAKGVEKLIEALPDSIAKPLTKNWIKLQESVSECQAQNERNGHLLSMQQSILTELTQSSSESQIYAPE</sequence>
<dbReference type="AlphaFoldDB" id="A0A7Z2T521"/>
<evidence type="ECO:0008006" key="7">
    <source>
        <dbReference type="Google" id="ProtNLM"/>
    </source>
</evidence>
<keyword evidence="3" id="KW-1005">Bacterial flagellum biogenesis</keyword>
<keyword evidence="4" id="KW-0175">Coiled coil</keyword>
<name>A0A7Z2T521_9VIBR</name>
<dbReference type="KEGG" id="vas:GT360_14050"/>
<dbReference type="SUPFAM" id="SSF140566">
    <property type="entry name" value="FlgN-like"/>
    <property type="match status" value="1"/>
</dbReference>
<comment type="similarity">
    <text evidence="2">Belongs to the FlgN family.</text>
</comment>
<evidence type="ECO:0000256" key="4">
    <source>
        <dbReference type="SAM" id="Coils"/>
    </source>
</evidence>
<comment type="function">
    <text evidence="1">Required for the efficient initiation of filament assembly.</text>
</comment>
<reference evidence="5 6" key="1">
    <citation type="submission" date="2020-01" db="EMBL/GenBank/DDBJ databases">
        <title>Whole genome and functional gene identification of agarase of Vibrio HN897.</title>
        <authorList>
            <person name="Liu Y."/>
            <person name="Zhao Z."/>
        </authorList>
    </citation>
    <scope>NUCLEOTIDE SEQUENCE [LARGE SCALE GENOMIC DNA]</scope>
    <source>
        <strain evidence="5 6">HN897</strain>
    </source>
</reference>
<dbReference type="EMBL" id="CP047475">
    <property type="protein sequence ID" value="QIA64544.1"/>
    <property type="molecule type" value="Genomic_DNA"/>
</dbReference>
<evidence type="ECO:0000313" key="5">
    <source>
        <dbReference type="EMBL" id="QIA64544.1"/>
    </source>
</evidence>
<feature type="coiled-coil region" evidence="4">
    <location>
        <begin position="13"/>
        <end position="62"/>
    </location>
</feature>
<dbReference type="GO" id="GO:0044780">
    <property type="term" value="P:bacterial-type flagellum assembly"/>
    <property type="evidence" value="ECO:0007669"/>
    <property type="project" value="InterPro"/>
</dbReference>
<evidence type="ECO:0000256" key="1">
    <source>
        <dbReference type="ARBA" id="ARBA00002397"/>
    </source>
</evidence>
<evidence type="ECO:0000313" key="6">
    <source>
        <dbReference type="Proteomes" id="UP000464262"/>
    </source>
</evidence>
<dbReference type="Gene3D" id="1.20.58.300">
    <property type="entry name" value="FlgN-like"/>
    <property type="match status" value="1"/>
</dbReference>
<dbReference type="InterPro" id="IPR036679">
    <property type="entry name" value="FlgN-like_sf"/>
</dbReference>
<protein>
    <recommendedName>
        <fullName evidence="7">Flagellar protein FlgN</fullName>
    </recommendedName>
</protein>
<proteinExistence type="inferred from homology"/>
<gene>
    <name evidence="5" type="ORF">GT360_14050</name>
</gene>